<protein>
    <recommendedName>
        <fullName evidence="3">Lipoprotein</fullName>
    </recommendedName>
</protein>
<dbReference type="STRING" id="647171.MetfoDRAFT_1105"/>
<name>H1KZ82_9EURY</name>
<comment type="caution">
    <text evidence="1">The sequence shown here is derived from an EMBL/GenBank/DDBJ whole genome shotgun (WGS) entry which is preliminary data.</text>
</comment>
<proteinExistence type="predicted"/>
<dbReference type="EMBL" id="AGJL01000025">
    <property type="protein sequence ID" value="EHP86236.1"/>
    <property type="molecule type" value="Genomic_DNA"/>
</dbReference>
<evidence type="ECO:0000313" key="2">
    <source>
        <dbReference type="Proteomes" id="UP000003706"/>
    </source>
</evidence>
<evidence type="ECO:0000313" key="1">
    <source>
        <dbReference type="EMBL" id="EHP86236.1"/>
    </source>
</evidence>
<dbReference type="RefSeq" id="WP_007044537.1">
    <property type="nucleotide sequence ID" value="NZ_AGJL01000025.1"/>
</dbReference>
<dbReference type="AlphaFoldDB" id="H1KZ82"/>
<sequence>MKKWIGALLLSLVVALSGCINESSSEGEIQNYGDVLSLDNANLEKSVVRSGGIVFYTIK</sequence>
<gene>
    <name evidence="1" type="ORF">MetfoDRAFT_1105</name>
</gene>
<evidence type="ECO:0008006" key="3">
    <source>
        <dbReference type="Google" id="ProtNLM"/>
    </source>
</evidence>
<organism evidence="1 2">
    <name type="scientific">Methanotorris formicicus Mc-S-70</name>
    <dbReference type="NCBI Taxonomy" id="647171"/>
    <lineage>
        <taxon>Archaea</taxon>
        <taxon>Methanobacteriati</taxon>
        <taxon>Methanobacteriota</taxon>
        <taxon>Methanomada group</taxon>
        <taxon>Methanococci</taxon>
        <taxon>Methanococcales</taxon>
        <taxon>Methanocaldococcaceae</taxon>
        <taxon>Methanotorris</taxon>
    </lineage>
</organism>
<dbReference type="Proteomes" id="UP000003706">
    <property type="component" value="Unassembled WGS sequence"/>
</dbReference>
<accession>H1KZ82</accession>
<reference evidence="1 2" key="1">
    <citation type="submission" date="2011-09" db="EMBL/GenBank/DDBJ databases">
        <title>The draft genome of Methanotorris formicicus Mc-S-70.</title>
        <authorList>
            <consortium name="US DOE Joint Genome Institute (JGI-PGF)"/>
            <person name="Lucas S."/>
            <person name="Han J."/>
            <person name="Lapidus A."/>
            <person name="Cheng J.-F."/>
            <person name="Goodwin L."/>
            <person name="Pitluck S."/>
            <person name="Peters L."/>
            <person name="Land M.L."/>
            <person name="Hauser L."/>
            <person name="Sieprawska-Lupa M."/>
            <person name="Takai K."/>
            <person name="Miyazaki J."/>
            <person name="Whitman W."/>
            <person name="Woyke T.J."/>
        </authorList>
    </citation>
    <scope>NUCLEOTIDE SEQUENCE [LARGE SCALE GENOMIC DNA]</scope>
    <source>
        <strain evidence="1 2">Mc-S-70</strain>
    </source>
</reference>
<dbReference type="PROSITE" id="PS51257">
    <property type="entry name" value="PROKAR_LIPOPROTEIN"/>
    <property type="match status" value="1"/>
</dbReference>
<keyword evidence="2" id="KW-1185">Reference proteome</keyword>